<evidence type="ECO:0000259" key="5">
    <source>
        <dbReference type="PROSITE" id="PS51722"/>
    </source>
</evidence>
<dbReference type="EMBL" id="OVEO01000001">
    <property type="protein sequence ID" value="SPQ93569.1"/>
    <property type="molecule type" value="Genomic_DNA"/>
</dbReference>
<dbReference type="InterPro" id="IPR035647">
    <property type="entry name" value="EFG_III/V"/>
</dbReference>
<accession>A0A3P3Y0C1</accession>
<evidence type="ECO:0000256" key="4">
    <source>
        <dbReference type="ARBA" id="ARBA00023134"/>
    </source>
</evidence>
<evidence type="ECO:0000313" key="6">
    <source>
        <dbReference type="EMBL" id="SPQ93569.1"/>
    </source>
</evidence>
<dbReference type="InterPro" id="IPR014721">
    <property type="entry name" value="Ribsml_uS5_D2-typ_fold_subgr"/>
</dbReference>
<protein>
    <recommendedName>
        <fullName evidence="5">Tr-type G domain-containing protein</fullName>
    </recommendedName>
</protein>
<evidence type="ECO:0000256" key="3">
    <source>
        <dbReference type="ARBA" id="ARBA00023128"/>
    </source>
</evidence>
<dbReference type="GO" id="GO:0005759">
    <property type="term" value="C:mitochondrial matrix"/>
    <property type="evidence" value="ECO:0007669"/>
    <property type="project" value="UniProtKB-ARBA"/>
</dbReference>
<dbReference type="Gene3D" id="2.40.30.10">
    <property type="entry name" value="Translation factors"/>
    <property type="match status" value="1"/>
</dbReference>
<dbReference type="InterPro" id="IPR005225">
    <property type="entry name" value="Small_GTP-bd"/>
</dbReference>
<dbReference type="Proteomes" id="UP000290189">
    <property type="component" value="Unassembled WGS sequence"/>
</dbReference>
<dbReference type="CDD" id="cd03713">
    <property type="entry name" value="EFG_mtEFG_C"/>
    <property type="match status" value="1"/>
</dbReference>
<dbReference type="SMART" id="SM00838">
    <property type="entry name" value="EFG_C"/>
    <property type="match status" value="1"/>
</dbReference>
<dbReference type="InterPro" id="IPR009000">
    <property type="entry name" value="Transl_B-barrel_sf"/>
</dbReference>
<geneLocation type="mitochondrion" evidence="6"/>
<dbReference type="PROSITE" id="PS51722">
    <property type="entry name" value="G_TR_2"/>
    <property type="match status" value="1"/>
</dbReference>
<dbReference type="AlphaFoldDB" id="A0A3P3Y0C1"/>
<dbReference type="Pfam" id="PF00679">
    <property type="entry name" value="EFG_C"/>
    <property type="match status" value="1"/>
</dbReference>
<dbReference type="Gene3D" id="3.30.70.240">
    <property type="match status" value="1"/>
</dbReference>
<dbReference type="CDD" id="cd01886">
    <property type="entry name" value="EF-G"/>
    <property type="match status" value="1"/>
</dbReference>
<reference evidence="6 7" key="1">
    <citation type="submission" date="2018-03" db="EMBL/GenBank/DDBJ databases">
        <authorList>
            <person name="Fogelqvist J."/>
        </authorList>
    </citation>
    <scope>NUCLEOTIDE SEQUENCE [LARGE SCALE GENOMIC DNA]</scope>
</reference>
<dbReference type="InterPro" id="IPR009022">
    <property type="entry name" value="EFG_III"/>
</dbReference>
<dbReference type="GO" id="GO:0032790">
    <property type="term" value="P:ribosome disassembly"/>
    <property type="evidence" value="ECO:0007669"/>
    <property type="project" value="TreeGrafter"/>
</dbReference>
<evidence type="ECO:0000313" key="7">
    <source>
        <dbReference type="Proteomes" id="UP000290189"/>
    </source>
</evidence>
<dbReference type="SMART" id="SM00889">
    <property type="entry name" value="EFG_IV"/>
    <property type="match status" value="1"/>
</dbReference>
<dbReference type="GO" id="GO:0032543">
    <property type="term" value="P:mitochondrial translation"/>
    <property type="evidence" value="ECO:0007669"/>
    <property type="project" value="TreeGrafter"/>
</dbReference>
<dbReference type="GO" id="GO:0003924">
    <property type="term" value="F:GTPase activity"/>
    <property type="evidence" value="ECO:0007669"/>
    <property type="project" value="InterPro"/>
</dbReference>
<dbReference type="Gene3D" id="3.30.70.870">
    <property type="entry name" value="Elongation Factor G (Translational Gtpase), domain 3"/>
    <property type="match status" value="1"/>
</dbReference>
<dbReference type="Pfam" id="PF03764">
    <property type="entry name" value="EFG_IV"/>
    <property type="match status" value="1"/>
</dbReference>
<dbReference type="InterPro" id="IPR035649">
    <property type="entry name" value="EFG_V"/>
</dbReference>
<dbReference type="GO" id="GO:0005525">
    <property type="term" value="F:GTP binding"/>
    <property type="evidence" value="ECO:0007669"/>
    <property type="project" value="UniProtKB-KW"/>
</dbReference>
<gene>
    <name evidence="6" type="ORF">PLBR_LOCUS784</name>
</gene>
<dbReference type="Pfam" id="PF14492">
    <property type="entry name" value="EFG_III"/>
    <property type="match status" value="1"/>
</dbReference>
<dbReference type="PRINTS" id="PR00315">
    <property type="entry name" value="ELONGATNFCT"/>
</dbReference>
<dbReference type="CDD" id="cd16262">
    <property type="entry name" value="EFG_III"/>
    <property type="match status" value="1"/>
</dbReference>
<dbReference type="PROSITE" id="PS00301">
    <property type="entry name" value="G_TR_1"/>
    <property type="match status" value="1"/>
</dbReference>
<dbReference type="Gene3D" id="3.30.230.10">
    <property type="match status" value="1"/>
</dbReference>
<evidence type="ECO:0000256" key="1">
    <source>
        <dbReference type="ARBA" id="ARBA00022741"/>
    </source>
</evidence>
<dbReference type="InterPro" id="IPR027417">
    <property type="entry name" value="P-loop_NTPase"/>
</dbReference>
<dbReference type="InterPro" id="IPR020568">
    <property type="entry name" value="Ribosomal_Su5_D2-typ_SF"/>
</dbReference>
<keyword evidence="4" id="KW-0342">GTP-binding</keyword>
<keyword evidence="3 6" id="KW-0496">Mitochondrion</keyword>
<dbReference type="SUPFAM" id="SSF54980">
    <property type="entry name" value="EF-G C-terminal domain-like"/>
    <property type="match status" value="2"/>
</dbReference>
<dbReference type="InterPro" id="IPR031157">
    <property type="entry name" value="G_TR_CS"/>
</dbReference>
<dbReference type="Gene3D" id="3.40.50.300">
    <property type="entry name" value="P-loop containing nucleotide triphosphate hydrolases"/>
    <property type="match status" value="1"/>
</dbReference>
<proteinExistence type="predicted"/>
<organism evidence="6 7">
    <name type="scientific">Plasmodiophora brassicae</name>
    <name type="common">Clubroot disease agent</name>
    <dbReference type="NCBI Taxonomy" id="37360"/>
    <lineage>
        <taxon>Eukaryota</taxon>
        <taxon>Sar</taxon>
        <taxon>Rhizaria</taxon>
        <taxon>Endomyxa</taxon>
        <taxon>Phytomyxea</taxon>
        <taxon>Plasmodiophorida</taxon>
        <taxon>Plasmodiophoridae</taxon>
        <taxon>Plasmodiophora</taxon>
    </lineage>
</organism>
<evidence type="ECO:0000256" key="2">
    <source>
        <dbReference type="ARBA" id="ARBA00022917"/>
    </source>
</evidence>
<dbReference type="SUPFAM" id="SSF54211">
    <property type="entry name" value="Ribosomal protein S5 domain 2-like"/>
    <property type="match status" value="1"/>
</dbReference>
<keyword evidence="1" id="KW-0547">Nucleotide-binding</keyword>
<feature type="domain" description="Tr-type G" evidence="5">
    <location>
        <begin position="87"/>
        <end position="369"/>
    </location>
</feature>
<dbReference type="SUPFAM" id="SSF52540">
    <property type="entry name" value="P-loop containing nucleoside triphosphate hydrolases"/>
    <property type="match status" value="1"/>
</dbReference>
<dbReference type="InterPro" id="IPR000795">
    <property type="entry name" value="T_Tr_GTP-bd_dom"/>
</dbReference>
<dbReference type="Pfam" id="PF00009">
    <property type="entry name" value="GTP_EFTU"/>
    <property type="match status" value="1"/>
</dbReference>
<dbReference type="InterPro" id="IPR005517">
    <property type="entry name" value="Transl_elong_EFG/EF2_IV"/>
</dbReference>
<keyword evidence="2" id="KW-0648">Protein biosynthesis</keyword>
<dbReference type="FunFam" id="3.40.50.300:FF:000514">
    <property type="entry name" value="Ribosome-releasing factor 2, mitochondrial"/>
    <property type="match status" value="1"/>
</dbReference>
<dbReference type="PANTHER" id="PTHR43261">
    <property type="entry name" value="TRANSLATION ELONGATION FACTOR G-RELATED"/>
    <property type="match status" value="1"/>
</dbReference>
<dbReference type="InterPro" id="IPR041095">
    <property type="entry name" value="EFG_II"/>
</dbReference>
<name>A0A3P3Y0C1_PLABS</name>
<dbReference type="NCBIfam" id="TIGR00231">
    <property type="entry name" value="small_GTP"/>
    <property type="match status" value="1"/>
</dbReference>
<dbReference type="Pfam" id="PF22042">
    <property type="entry name" value="EF-G_D2"/>
    <property type="match status" value="1"/>
</dbReference>
<dbReference type="InterPro" id="IPR000640">
    <property type="entry name" value="EFG_V-like"/>
</dbReference>
<dbReference type="SUPFAM" id="SSF50447">
    <property type="entry name" value="Translation proteins"/>
    <property type="match status" value="1"/>
</dbReference>
<dbReference type="PANTHER" id="PTHR43261:SF1">
    <property type="entry name" value="RIBOSOME-RELEASING FACTOR 2, MITOCHONDRIAL"/>
    <property type="match status" value="1"/>
</dbReference>
<dbReference type="InterPro" id="IPR053905">
    <property type="entry name" value="EF-G-like_DII"/>
</dbReference>
<sequence length="759" mass="82648">MDALPPVEFTRSFDSNALVPVGSPGLDDIAAHFTRKDRERDTFFVYREPQWQGMTIGDGLAPMSTMAVASCRWRRSAGIARRALSTLPMRNFGIIAHIDAGKTTVTERMLFYAGRTHHIGEVHDGDTVTDFMAEERRRGITISSACVHLDWKGHQCNLIDSPGHVDFTVEVERCMRVLDGAVAVIDGVMGVQVQTETVWAQADRYAVPRIVFVNKLDREGADLDRATQTISDRLGATPWILQRPSYDPQTGAIDGVIDLVDMASVRFDRESRGETVHRLPITDDREDYKEIVDHRHLLLDAISDVDEDILNAVLDDQPVPSDMIRSAIRRATLNDRKNRVVPVLCGAAYRDIGIQPVLDAVVDFLPGPEVPAEDAPLSAFVFKIVHDRQRGPLAFVRVYAGELSAKSAVYVDGEKMRIGSILQVDANDYRDCGGEAMGPGAICAVTGLKRVRTGAVIRDVNGIANADADRSSLVIPDPVFFCSIEADCSSKQTDMEEALRALSQEDPSLVVVNDSETGQTVVKGMGELHLEIVQNRIRDEFGIESRLGPMSVSYRETLSDPCSAGIVYDPVIGASGASDHAITIALTVAPSEVADIEIRLNEGIPANDSLIGFVRQGIEEGCLRGPILGYPVSQVTVTIDKLQTSKHSNPADAAAAGHRCVQAALRQGQADLLEPVVDIEIRCAAGHIGDVASDLSYRRRGRIDSIESTKICAQVPLQELIGYASAVRSISQGSAHYSTRLGAYARVPPRVREKILSAS</sequence>